<feature type="compositionally biased region" description="Acidic residues" evidence="5">
    <location>
        <begin position="99"/>
        <end position="125"/>
    </location>
</feature>
<protein>
    <submittedName>
        <fullName evidence="8">P-loop containing nucleoside triphosphate hydrolase protein</fullName>
    </submittedName>
</protein>
<evidence type="ECO:0000313" key="8">
    <source>
        <dbReference type="EMBL" id="PTB76972.1"/>
    </source>
</evidence>
<keyword evidence="2 8" id="KW-0378">Hydrolase</keyword>
<dbReference type="InterPro" id="IPR050628">
    <property type="entry name" value="SNF2_RAD54_helicase_TF"/>
</dbReference>
<dbReference type="AlphaFoldDB" id="A0A2T4C621"/>
<dbReference type="CDD" id="cd18793">
    <property type="entry name" value="SF2_C_SNF"/>
    <property type="match status" value="1"/>
</dbReference>
<feature type="domain" description="Helicase ATP-binding" evidence="6">
    <location>
        <begin position="311"/>
        <end position="500"/>
    </location>
</feature>
<evidence type="ECO:0000256" key="2">
    <source>
        <dbReference type="ARBA" id="ARBA00022801"/>
    </source>
</evidence>
<dbReference type="OrthoDB" id="448448at2759"/>
<feature type="domain" description="Helicase C-terminal" evidence="7">
    <location>
        <begin position="757"/>
        <end position="903"/>
    </location>
</feature>
<feature type="compositionally biased region" description="Basic and acidic residues" evidence="5">
    <location>
        <begin position="1"/>
        <end position="13"/>
    </location>
</feature>
<dbReference type="GO" id="GO:0004386">
    <property type="term" value="F:helicase activity"/>
    <property type="evidence" value="ECO:0007669"/>
    <property type="project" value="UniProtKB-KW"/>
</dbReference>
<dbReference type="InterPro" id="IPR000330">
    <property type="entry name" value="SNF2_N"/>
</dbReference>
<dbReference type="InterPro" id="IPR027417">
    <property type="entry name" value="P-loop_NTPase"/>
</dbReference>
<keyword evidence="1" id="KW-0547">Nucleotide-binding</keyword>
<dbReference type="PANTHER" id="PTHR45626:SF17">
    <property type="entry name" value="HELICASE-LIKE TRANSCRIPTION FACTOR"/>
    <property type="match status" value="1"/>
</dbReference>
<organism evidence="8 9">
    <name type="scientific">Trichoderma longibrachiatum ATCC 18648</name>
    <dbReference type="NCBI Taxonomy" id="983965"/>
    <lineage>
        <taxon>Eukaryota</taxon>
        <taxon>Fungi</taxon>
        <taxon>Dikarya</taxon>
        <taxon>Ascomycota</taxon>
        <taxon>Pezizomycotina</taxon>
        <taxon>Sordariomycetes</taxon>
        <taxon>Hypocreomycetidae</taxon>
        <taxon>Hypocreales</taxon>
        <taxon>Hypocreaceae</taxon>
        <taxon>Trichoderma</taxon>
    </lineage>
</organism>
<evidence type="ECO:0000256" key="1">
    <source>
        <dbReference type="ARBA" id="ARBA00022741"/>
    </source>
</evidence>
<dbReference type="SUPFAM" id="SSF52540">
    <property type="entry name" value="P-loop containing nucleoside triphosphate hydrolases"/>
    <property type="match status" value="2"/>
</dbReference>
<feature type="compositionally biased region" description="Basic and acidic residues" evidence="5">
    <location>
        <begin position="137"/>
        <end position="150"/>
    </location>
</feature>
<feature type="compositionally biased region" description="Basic and acidic residues" evidence="5">
    <location>
        <begin position="162"/>
        <end position="185"/>
    </location>
</feature>
<feature type="region of interest" description="Disordered" evidence="5">
    <location>
        <begin position="77"/>
        <end position="201"/>
    </location>
</feature>
<dbReference type="GO" id="GO:0016787">
    <property type="term" value="F:hydrolase activity"/>
    <property type="evidence" value="ECO:0007669"/>
    <property type="project" value="UniProtKB-KW"/>
</dbReference>
<keyword evidence="3" id="KW-0347">Helicase</keyword>
<dbReference type="InterPro" id="IPR001650">
    <property type="entry name" value="Helicase_C-like"/>
</dbReference>
<dbReference type="SMART" id="SM00490">
    <property type="entry name" value="HELICc"/>
    <property type="match status" value="1"/>
</dbReference>
<dbReference type="GO" id="GO:0008094">
    <property type="term" value="F:ATP-dependent activity, acting on DNA"/>
    <property type="evidence" value="ECO:0007669"/>
    <property type="project" value="TreeGrafter"/>
</dbReference>
<feature type="region of interest" description="Disordered" evidence="5">
    <location>
        <begin position="1"/>
        <end position="44"/>
    </location>
</feature>
<dbReference type="SMART" id="SM00487">
    <property type="entry name" value="DEXDc"/>
    <property type="match status" value="1"/>
</dbReference>
<gene>
    <name evidence="8" type="ORF">M440DRAFT_1456610</name>
</gene>
<sequence length="955" mass="107697">MVQEKDMSGKQEESLFVEGTLGKEMRPTPEITTGSPSADLANPEDDVEHNVFSLLSHLTAGDVDLIDEILSSDYEVSEAEAGFAEDNCSDEVQYSGDDNQSDPEDGPVDGDVSDQEDDSDFEIESDSSSSGGEEEQDKPAKRARKTDAKTPRRKPAMNAREFVARLHEEEDRQYAKKMEQEEKRNASGFSPPKRKPTETNKVPFKALKMGYDGTPSKAGGIASTSNDGPLVPMEPIKATTHAQQFAQIKAQIPKNSDTRRKNSQEKDLRQAAKLFGYKRVEADNGRWKLKGMETALEPYQLTAVAWMVKRELSRSKPFGGLLADSMGMGKTMMSLACIMGNQADTEHKKEYCNATLVVVPNKTFGKQWEDEARKHCKSPVKDKIFVYDRNDGQLMERCKKSFIVITTYHEIIFQFPRKSTISEAKKKSKDKSSFKRSVASLLGPIFKVKWYRIILDEAHVIKNPDSSKMYPYLRFTKCESTLDPRLFNSTFTHDGHVNAEFEALISLVMYRRTLKDEFLGYKIIDLPEKVEADLLVPLSSEEQCIVNAVKDFYEGKIALLESGELDQDEYEAAIGCLDLVDEVKVDEAEAEKSRPRKSSGKVSAFAMRIASQVRRRQAISHTFCIEKLLRYSLQPVELKALKDALQKVGPTKQTILEQIRNVSNTDGDILKDNYRLGTKTVLCPYEDCDKALYVGEDVCTLRGKIDSEDKKGDDSSRDRNNATVHLEDDRNGFLLCGLLSKGASVVPSTRLTATMAVVLTWLHDVPDDKILMFTQFKATAKVLGCMLRALEIGFVYYYGGLTLGQKRKALEAIKTNGDIKIMVSTLKAGGQCLNLTVANRVVIIDPWWNKTAEQQAFGRVTRIGQEKITHLVNIRVKEEFDEYVHERQIEKAEDVDYTLQDDGHTPRVVSELELQRAFEKKKKEKEDKKKRKDKKKKKRVEKAMKKKTKAAAAQK</sequence>
<evidence type="ECO:0000259" key="6">
    <source>
        <dbReference type="PROSITE" id="PS51192"/>
    </source>
</evidence>
<dbReference type="PANTHER" id="PTHR45626">
    <property type="entry name" value="TRANSCRIPTION TERMINATION FACTOR 2-RELATED"/>
    <property type="match status" value="1"/>
</dbReference>
<dbReference type="Pfam" id="PF00271">
    <property type="entry name" value="Helicase_C"/>
    <property type="match status" value="1"/>
</dbReference>
<evidence type="ECO:0000256" key="5">
    <source>
        <dbReference type="SAM" id="MobiDB-lite"/>
    </source>
</evidence>
<dbReference type="PROSITE" id="PS51192">
    <property type="entry name" value="HELICASE_ATP_BIND_1"/>
    <property type="match status" value="1"/>
</dbReference>
<dbReference type="STRING" id="983965.A0A2T4C621"/>
<name>A0A2T4C621_TRILO</name>
<dbReference type="GO" id="GO:0005524">
    <property type="term" value="F:ATP binding"/>
    <property type="evidence" value="ECO:0007669"/>
    <property type="project" value="UniProtKB-KW"/>
</dbReference>
<dbReference type="GO" id="GO:0005634">
    <property type="term" value="C:nucleus"/>
    <property type="evidence" value="ECO:0007669"/>
    <property type="project" value="TreeGrafter"/>
</dbReference>
<feature type="region of interest" description="Disordered" evidence="5">
    <location>
        <begin position="920"/>
        <end position="955"/>
    </location>
</feature>
<evidence type="ECO:0000259" key="7">
    <source>
        <dbReference type="PROSITE" id="PS51194"/>
    </source>
</evidence>
<keyword evidence="4" id="KW-0067">ATP-binding</keyword>
<dbReference type="InterPro" id="IPR038718">
    <property type="entry name" value="SNF2-like_sf"/>
</dbReference>
<dbReference type="PROSITE" id="PS51194">
    <property type="entry name" value="HELICASE_CTER"/>
    <property type="match status" value="1"/>
</dbReference>
<evidence type="ECO:0000256" key="4">
    <source>
        <dbReference type="ARBA" id="ARBA00022840"/>
    </source>
</evidence>
<accession>A0A2T4C621</accession>
<dbReference type="Gene3D" id="3.40.50.300">
    <property type="entry name" value="P-loop containing nucleotide triphosphate hydrolases"/>
    <property type="match status" value="1"/>
</dbReference>
<dbReference type="InterPro" id="IPR049730">
    <property type="entry name" value="SNF2/RAD54-like_C"/>
</dbReference>
<evidence type="ECO:0000256" key="3">
    <source>
        <dbReference type="ARBA" id="ARBA00022806"/>
    </source>
</evidence>
<evidence type="ECO:0000313" key="9">
    <source>
        <dbReference type="Proteomes" id="UP000240760"/>
    </source>
</evidence>
<feature type="compositionally biased region" description="Basic residues" evidence="5">
    <location>
        <begin position="920"/>
        <end position="949"/>
    </location>
</feature>
<dbReference type="Proteomes" id="UP000240760">
    <property type="component" value="Unassembled WGS sequence"/>
</dbReference>
<dbReference type="Pfam" id="PF00176">
    <property type="entry name" value="SNF2-rel_dom"/>
    <property type="match status" value="1"/>
</dbReference>
<keyword evidence="9" id="KW-1185">Reference proteome</keyword>
<dbReference type="EMBL" id="KZ679131">
    <property type="protein sequence ID" value="PTB76972.1"/>
    <property type="molecule type" value="Genomic_DNA"/>
</dbReference>
<dbReference type="CDD" id="cd18008">
    <property type="entry name" value="DEXDc_SHPRH-like"/>
    <property type="match status" value="1"/>
</dbReference>
<dbReference type="Gene3D" id="3.40.50.10810">
    <property type="entry name" value="Tandem AAA-ATPase domain"/>
    <property type="match status" value="1"/>
</dbReference>
<dbReference type="GO" id="GO:0006281">
    <property type="term" value="P:DNA repair"/>
    <property type="evidence" value="ECO:0007669"/>
    <property type="project" value="TreeGrafter"/>
</dbReference>
<reference evidence="8 9" key="1">
    <citation type="submission" date="2016-07" db="EMBL/GenBank/DDBJ databases">
        <title>Multiple horizontal gene transfer events from other fungi enriched the ability of initially mycotrophic Trichoderma (Ascomycota) to feed on dead plant biomass.</title>
        <authorList>
            <consortium name="DOE Joint Genome Institute"/>
            <person name="Aerts A."/>
            <person name="Atanasova L."/>
            <person name="Chenthamara K."/>
            <person name="Zhang J."/>
            <person name="Grujic M."/>
            <person name="Henrissat B."/>
            <person name="Kuo A."/>
            <person name="Salamov A."/>
            <person name="Lipzen A."/>
            <person name="Labutti K."/>
            <person name="Barry K."/>
            <person name="Miao Y."/>
            <person name="Rahimi M.J."/>
            <person name="Shen Q."/>
            <person name="Grigoriev I.V."/>
            <person name="Kubicek C.P."/>
            <person name="Druzhinina I.S."/>
        </authorList>
    </citation>
    <scope>NUCLEOTIDE SEQUENCE [LARGE SCALE GENOMIC DNA]</scope>
    <source>
        <strain evidence="8 9">ATCC 18648</strain>
    </source>
</reference>
<dbReference type="InterPro" id="IPR014001">
    <property type="entry name" value="Helicase_ATP-bd"/>
</dbReference>
<proteinExistence type="predicted"/>